<dbReference type="VEuPathDB" id="VectorBase:GAUT015023"/>
<keyword evidence="1" id="KW-0812">Transmembrane</keyword>
<organism evidence="2 3">
    <name type="scientific">Glossina austeni</name>
    <name type="common">Savannah tsetse fly</name>
    <dbReference type="NCBI Taxonomy" id="7395"/>
    <lineage>
        <taxon>Eukaryota</taxon>
        <taxon>Metazoa</taxon>
        <taxon>Ecdysozoa</taxon>
        <taxon>Arthropoda</taxon>
        <taxon>Hexapoda</taxon>
        <taxon>Insecta</taxon>
        <taxon>Pterygota</taxon>
        <taxon>Neoptera</taxon>
        <taxon>Endopterygota</taxon>
        <taxon>Diptera</taxon>
        <taxon>Brachycera</taxon>
        <taxon>Muscomorpha</taxon>
        <taxon>Hippoboscoidea</taxon>
        <taxon>Glossinidae</taxon>
        <taxon>Glossina</taxon>
    </lineage>
</organism>
<keyword evidence="1" id="KW-0472">Membrane</keyword>
<proteinExistence type="predicted"/>
<dbReference type="AlphaFoldDB" id="A0A1A9UTT1"/>
<keyword evidence="1" id="KW-1133">Transmembrane helix</keyword>
<protein>
    <submittedName>
        <fullName evidence="2">Uncharacterized protein</fullName>
    </submittedName>
</protein>
<name>A0A1A9UTT1_GLOAU</name>
<evidence type="ECO:0000256" key="1">
    <source>
        <dbReference type="SAM" id="Phobius"/>
    </source>
</evidence>
<evidence type="ECO:0000313" key="3">
    <source>
        <dbReference type="Proteomes" id="UP000078200"/>
    </source>
</evidence>
<feature type="transmembrane region" description="Helical" evidence="1">
    <location>
        <begin position="94"/>
        <end position="113"/>
    </location>
</feature>
<dbReference type="Proteomes" id="UP000078200">
    <property type="component" value="Unassembled WGS sequence"/>
</dbReference>
<feature type="transmembrane region" description="Helical" evidence="1">
    <location>
        <begin position="60"/>
        <end position="82"/>
    </location>
</feature>
<reference evidence="2" key="1">
    <citation type="submission" date="2020-05" db="UniProtKB">
        <authorList>
            <consortium name="EnsemblMetazoa"/>
        </authorList>
    </citation>
    <scope>IDENTIFICATION</scope>
    <source>
        <strain evidence="2">TTRI</strain>
    </source>
</reference>
<feature type="transmembrane region" description="Helical" evidence="1">
    <location>
        <begin position="120"/>
        <end position="143"/>
    </location>
</feature>
<evidence type="ECO:0000313" key="2">
    <source>
        <dbReference type="EnsemblMetazoa" id="GAUT015023-PA"/>
    </source>
</evidence>
<dbReference type="EnsemblMetazoa" id="GAUT015023-RA">
    <property type="protein sequence ID" value="GAUT015023-PA"/>
    <property type="gene ID" value="GAUT015023"/>
</dbReference>
<accession>A0A1A9UTT1</accession>
<keyword evidence="3" id="KW-1185">Reference proteome</keyword>
<sequence length="177" mass="19898">MNEPIRSRSSWLRQFNHEIYGATHNLTTKCHLQGYIDEFICNESVISYARNGSSATTNNALEYCVSGGGGAGIKVILLLRLFHVQNLRSIYSDIYISISFVSHQMWLLINYLCCQELKVFISYIVDLVVMANCVLFFCLNSYIESGCFDIYPPAVGVAGAWDYCLNFSDIPDCKGVS</sequence>